<dbReference type="AlphaFoldDB" id="T1H8N5"/>
<evidence type="ECO:0000256" key="1">
    <source>
        <dbReference type="ARBA" id="ARBA00005189"/>
    </source>
</evidence>
<evidence type="ECO:0000256" key="9">
    <source>
        <dbReference type="ARBA" id="ARBA00024191"/>
    </source>
</evidence>
<feature type="domain" description="Cytidyltransferase-like" evidence="12">
    <location>
        <begin position="11"/>
        <end position="130"/>
    </location>
</feature>
<dbReference type="PANTHER" id="PTHR45780">
    <property type="entry name" value="ETHANOLAMINE-PHOSPHATE CYTIDYLYLTRANSFERASE"/>
    <property type="match status" value="1"/>
</dbReference>
<dbReference type="EnsemblMetazoa" id="RPRC000382-RA">
    <property type="protein sequence ID" value="RPRC000382-PA"/>
    <property type="gene ID" value="RPRC000382"/>
</dbReference>
<evidence type="ECO:0000256" key="2">
    <source>
        <dbReference type="ARBA" id="ARBA00010101"/>
    </source>
</evidence>
<keyword evidence="7" id="KW-0594">Phospholipid biosynthesis</keyword>
<keyword evidence="14" id="KW-1185">Reference proteome</keyword>
<evidence type="ECO:0000256" key="10">
    <source>
        <dbReference type="ARBA" id="ARBA00024221"/>
    </source>
</evidence>
<evidence type="ECO:0000256" key="6">
    <source>
        <dbReference type="ARBA" id="ARBA00023098"/>
    </source>
</evidence>
<dbReference type="InParanoid" id="T1H8N5"/>
<dbReference type="eggNOG" id="KOG2803">
    <property type="taxonomic scope" value="Eukaryota"/>
</dbReference>
<proteinExistence type="inferred from homology"/>
<dbReference type="NCBIfam" id="TIGR00125">
    <property type="entry name" value="cyt_tran_rel"/>
    <property type="match status" value="1"/>
</dbReference>
<dbReference type="GO" id="GO:0006646">
    <property type="term" value="P:phosphatidylethanolamine biosynthetic process"/>
    <property type="evidence" value="ECO:0007669"/>
    <property type="project" value="UniProtKB-UniPathway"/>
</dbReference>
<organism evidence="13 14">
    <name type="scientific">Rhodnius prolixus</name>
    <name type="common">Triatomid bug</name>
    <dbReference type="NCBI Taxonomy" id="13249"/>
    <lineage>
        <taxon>Eukaryota</taxon>
        <taxon>Metazoa</taxon>
        <taxon>Ecdysozoa</taxon>
        <taxon>Arthropoda</taxon>
        <taxon>Hexapoda</taxon>
        <taxon>Insecta</taxon>
        <taxon>Pterygota</taxon>
        <taxon>Neoptera</taxon>
        <taxon>Paraneoptera</taxon>
        <taxon>Hemiptera</taxon>
        <taxon>Heteroptera</taxon>
        <taxon>Panheteroptera</taxon>
        <taxon>Cimicomorpha</taxon>
        <taxon>Reduviidae</taxon>
        <taxon>Triatominae</taxon>
        <taxon>Rhodnius</taxon>
    </lineage>
</organism>
<dbReference type="VEuPathDB" id="VectorBase:RPRC000382"/>
<reference evidence="13" key="1">
    <citation type="submission" date="2015-05" db="UniProtKB">
        <authorList>
            <consortium name="EnsemblMetazoa"/>
        </authorList>
    </citation>
    <scope>IDENTIFICATION</scope>
</reference>
<dbReference type="InterPro" id="IPR014729">
    <property type="entry name" value="Rossmann-like_a/b/a_fold"/>
</dbReference>
<evidence type="ECO:0000256" key="5">
    <source>
        <dbReference type="ARBA" id="ARBA00022695"/>
    </source>
</evidence>
<dbReference type="SUPFAM" id="SSF52374">
    <property type="entry name" value="Nucleotidylyl transferase"/>
    <property type="match status" value="1"/>
</dbReference>
<evidence type="ECO:0000256" key="3">
    <source>
        <dbReference type="ARBA" id="ARBA00022516"/>
    </source>
</evidence>
<keyword evidence="3" id="KW-0444">Lipid biosynthesis</keyword>
<sequence>MSNGSKPIRVWCDGCYDMVHYGHANSLRQAKALGDVLVVGIHSDKEIAKHKGPPVFTEEERYKMVRGIKWVDEVIEAVPYVTTLETLDKYDCDFCVHGDDITTTADGVDTYHLVKAAGRYRKIFKKHVINVNNLILFPEVIDLKTPLALGKIYGSDPSISGDIGVCPWQTTSTLKCDISSSVTEFLYPSSDGCINCPTFGSLPSENCTIFLDVGRNLEQAVKGRVADGSNPKHEECPLATEYSCSPRLKCSLVINSILPTIRCNGKTSTCSYNKLKFLRKHTIRFIQDGPVSIVHRPTVCSTSKVEFNDVLANFIFSTVLE</sequence>
<dbReference type="InterPro" id="IPR044608">
    <property type="entry name" value="Ect1/PCYT2"/>
</dbReference>
<evidence type="ECO:0000313" key="13">
    <source>
        <dbReference type="EnsemblMetazoa" id="RPRC000382-PA"/>
    </source>
</evidence>
<keyword evidence="5" id="KW-0548">Nucleotidyltransferase</keyword>
<dbReference type="Gene3D" id="3.40.50.620">
    <property type="entry name" value="HUPs"/>
    <property type="match status" value="1"/>
</dbReference>
<evidence type="ECO:0000256" key="8">
    <source>
        <dbReference type="ARBA" id="ARBA00023264"/>
    </source>
</evidence>
<accession>T1H8N5</accession>
<keyword evidence="8" id="KW-1208">Phospholipid metabolism</keyword>
<comment type="similarity">
    <text evidence="2">Belongs to the cytidylyltransferase family.</text>
</comment>
<protein>
    <recommendedName>
        <fullName evidence="10">ethanolamine-phosphate cytidylyltransferase</fullName>
        <ecNumber evidence="10">2.7.7.14</ecNumber>
    </recommendedName>
    <alternativeName>
        <fullName evidence="11">CTP:phosphoethanolamine cytidylyltransferase</fullName>
    </alternativeName>
</protein>
<dbReference type="InterPro" id="IPR004821">
    <property type="entry name" value="Cyt_trans-like"/>
</dbReference>
<evidence type="ECO:0000256" key="7">
    <source>
        <dbReference type="ARBA" id="ARBA00023209"/>
    </source>
</evidence>
<dbReference type="STRING" id="13249.T1H8N5"/>
<dbReference type="InterPro" id="IPR041723">
    <property type="entry name" value="CCT"/>
</dbReference>
<comment type="pathway">
    <text evidence="1">Lipid metabolism.</text>
</comment>
<dbReference type="EMBL" id="ACPB03012524">
    <property type="status" value="NOT_ANNOTATED_CDS"/>
    <property type="molecule type" value="Genomic_DNA"/>
</dbReference>
<dbReference type="UniPathway" id="UPA00558">
    <property type="reaction ID" value="UER00742"/>
</dbReference>
<keyword evidence="4" id="KW-0808">Transferase</keyword>
<evidence type="ECO:0000313" key="14">
    <source>
        <dbReference type="Proteomes" id="UP000015103"/>
    </source>
</evidence>
<keyword evidence="6" id="KW-0443">Lipid metabolism</keyword>
<comment type="pathway">
    <text evidence="9">Phospholipid metabolism; phosphatidylethanolamine biosynthesis; phosphatidylethanolamine from ethanolamine: step 2/3.</text>
</comment>
<dbReference type="EMBL" id="ACPB03012523">
    <property type="status" value="NOT_ANNOTATED_CDS"/>
    <property type="molecule type" value="Genomic_DNA"/>
</dbReference>
<dbReference type="EMBL" id="ACPB03012522">
    <property type="status" value="NOT_ANNOTATED_CDS"/>
    <property type="molecule type" value="Genomic_DNA"/>
</dbReference>
<dbReference type="PANTHER" id="PTHR45780:SF2">
    <property type="entry name" value="ETHANOLAMINE-PHOSPHATE CYTIDYLYLTRANSFERASE"/>
    <property type="match status" value="1"/>
</dbReference>
<name>T1H8N5_RHOPR</name>
<evidence type="ECO:0000256" key="4">
    <source>
        <dbReference type="ARBA" id="ARBA00022679"/>
    </source>
</evidence>
<dbReference type="GO" id="GO:0004306">
    <property type="term" value="F:ethanolamine-phosphate cytidylyltransferase activity"/>
    <property type="evidence" value="ECO:0007669"/>
    <property type="project" value="UniProtKB-EC"/>
</dbReference>
<dbReference type="HOGENOM" id="CLU_866901_0_0_1"/>
<dbReference type="Pfam" id="PF01467">
    <property type="entry name" value="CTP_transf_like"/>
    <property type="match status" value="1"/>
</dbReference>
<evidence type="ECO:0000259" key="12">
    <source>
        <dbReference type="Pfam" id="PF01467"/>
    </source>
</evidence>
<dbReference type="CDD" id="cd02174">
    <property type="entry name" value="CCT"/>
    <property type="match status" value="1"/>
</dbReference>
<evidence type="ECO:0000256" key="11">
    <source>
        <dbReference type="ARBA" id="ARBA00031473"/>
    </source>
</evidence>
<dbReference type="EC" id="2.7.7.14" evidence="10"/>
<dbReference type="GO" id="GO:0005737">
    <property type="term" value="C:cytoplasm"/>
    <property type="evidence" value="ECO:0007669"/>
    <property type="project" value="TreeGrafter"/>
</dbReference>
<dbReference type="Proteomes" id="UP000015103">
    <property type="component" value="Unassembled WGS sequence"/>
</dbReference>